<keyword evidence="4 8" id="KW-0418">Kinase</keyword>
<dbReference type="PROSITE" id="PS00584">
    <property type="entry name" value="PFKB_KINASES_2"/>
    <property type="match status" value="1"/>
</dbReference>
<organism evidence="8 9">
    <name type="scientific">Corynebacterium striatum</name>
    <dbReference type="NCBI Taxonomy" id="43770"/>
    <lineage>
        <taxon>Bacteria</taxon>
        <taxon>Bacillati</taxon>
        <taxon>Actinomycetota</taxon>
        <taxon>Actinomycetes</taxon>
        <taxon>Mycobacteriales</taxon>
        <taxon>Corynebacteriaceae</taxon>
        <taxon>Corynebacterium</taxon>
    </lineage>
</organism>
<dbReference type="AlphaFoldDB" id="A0A2Z2J3R6"/>
<gene>
    <name evidence="8" type="ORF">CBE89_06005</name>
</gene>
<dbReference type="RefSeq" id="WP_086891217.1">
    <property type="nucleotide sequence ID" value="NZ_CP021252.1"/>
</dbReference>
<evidence type="ECO:0000256" key="5">
    <source>
        <dbReference type="ARBA" id="ARBA00022840"/>
    </source>
</evidence>
<feature type="domain" description="Carbohydrate kinase PfkB" evidence="7">
    <location>
        <begin position="13"/>
        <end position="308"/>
    </location>
</feature>
<dbReference type="Proteomes" id="UP000250197">
    <property type="component" value="Chromosome"/>
</dbReference>
<evidence type="ECO:0000256" key="3">
    <source>
        <dbReference type="ARBA" id="ARBA00022741"/>
    </source>
</evidence>
<evidence type="ECO:0000259" key="7">
    <source>
        <dbReference type="Pfam" id="PF00294"/>
    </source>
</evidence>
<comment type="similarity">
    <text evidence="1">Belongs to the carbohydrate kinase PfkB family.</text>
</comment>
<dbReference type="KEGG" id="cstr:CBE89_06005"/>
<evidence type="ECO:0000256" key="6">
    <source>
        <dbReference type="PIRNR" id="PIRNR000535"/>
    </source>
</evidence>
<dbReference type="GO" id="GO:0005829">
    <property type="term" value="C:cytosol"/>
    <property type="evidence" value="ECO:0007669"/>
    <property type="project" value="TreeGrafter"/>
</dbReference>
<dbReference type="InterPro" id="IPR029056">
    <property type="entry name" value="Ribokinase-like"/>
</dbReference>
<dbReference type="PANTHER" id="PTHR46566">
    <property type="entry name" value="1-PHOSPHOFRUCTOKINASE-RELATED"/>
    <property type="match status" value="1"/>
</dbReference>
<dbReference type="InterPro" id="IPR002173">
    <property type="entry name" value="Carboh/pur_kinase_PfkB_CS"/>
</dbReference>
<dbReference type="GO" id="GO:0005524">
    <property type="term" value="F:ATP binding"/>
    <property type="evidence" value="ECO:0007669"/>
    <property type="project" value="UniProtKB-KW"/>
</dbReference>
<evidence type="ECO:0000256" key="2">
    <source>
        <dbReference type="ARBA" id="ARBA00022679"/>
    </source>
</evidence>
<dbReference type="CDD" id="cd01164">
    <property type="entry name" value="FruK_PfkB_like"/>
    <property type="match status" value="1"/>
</dbReference>
<accession>A0A2Z2J3R6</accession>
<reference evidence="8 9" key="1">
    <citation type="submission" date="2017-05" db="EMBL/GenBank/DDBJ databases">
        <title>Complete genome sequence of Corynebacterium striatum KC-Na-1 isolated from Neophocaena asiaeorientalis in Korea.</title>
        <authorList>
            <person name="Kim J.H."/>
            <person name="Lee K."/>
        </authorList>
    </citation>
    <scope>NUCLEOTIDE SEQUENCE [LARGE SCALE GENOMIC DNA]</scope>
    <source>
        <strain evidence="8 9">KC-Na-01</strain>
    </source>
</reference>
<keyword evidence="3" id="KW-0547">Nucleotide-binding</keyword>
<protein>
    <submittedName>
        <fullName evidence="8">1-phosphofructokinase</fullName>
    </submittedName>
</protein>
<dbReference type="Gene3D" id="3.40.1190.20">
    <property type="match status" value="1"/>
</dbReference>
<dbReference type="InterPro" id="IPR017583">
    <property type="entry name" value="Tagatose/fructose_Pkinase"/>
</dbReference>
<dbReference type="NCBIfam" id="TIGR03168">
    <property type="entry name" value="1-PFK"/>
    <property type="match status" value="1"/>
</dbReference>
<evidence type="ECO:0000313" key="8">
    <source>
        <dbReference type="EMBL" id="ART21107.1"/>
    </source>
</evidence>
<evidence type="ECO:0000313" key="9">
    <source>
        <dbReference type="Proteomes" id="UP000250197"/>
    </source>
</evidence>
<dbReference type="InterPro" id="IPR011611">
    <property type="entry name" value="PfkB_dom"/>
</dbReference>
<dbReference type="EMBL" id="CP021252">
    <property type="protein sequence ID" value="ART21107.1"/>
    <property type="molecule type" value="Genomic_DNA"/>
</dbReference>
<dbReference type="PIRSF" id="PIRSF000535">
    <property type="entry name" value="1PFK/6PFK/LacC"/>
    <property type="match status" value="1"/>
</dbReference>
<dbReference type="SUPFAM" id="SSF53613">
    <property type="entry name" value="Ribokinase-like"/>
    <property type="match status" value="1"/>
</dbReference>
<evidence type="ECO:0000256" key="1">
    <source>
        <dbReference type="ARBA" id="ARBA00010688"/>
    </source>
</evidence>
<keyword evidence="5" id="KW-0067">ATP-binding</keyword>
<evidence type="ECO:0000256" key="4">
    <source>
        <dbReference type="ARBA" id="ARBA00022777"/>
    </source>
</evidence>
<name>A0A2Z2J3R6_CORST</name>
<keyword evidence="2 6" id="KW-0808">Transferase</keyword>
<dbReference type="PANTHER" id="PTHR46566:SF2">
    <property type="entry name" value="ATP-DEPENDENT 6-PHOSPHOFRUCTOKINASE ISOZYME 2"/>
    <property type="match status" value="1"/>
</dbReference>
<sequence length="320" mass="32359">MILTLTPNPSIDATLALNETINPGAVHRASQVSQVAGGKGVNVTHAVHLAGVKSVALLPAHKGDQFLSLMEEAHIPFDAVAMPGTVRINTTVTEPNGRTTKINGPGPVLDESVQSAITSSLGALAIGADWVVLAGSLPKGVPTEWYAMLVDAIRAAAPQAKVAVDTSDAPMVALGEHLETSAPNLIKPNGLELGQLTGADGEALEAAAEKGDFSGVVEAARVIVKRGIGEVLVTLGGAGAVLVTADGAWAATPPPTTVLSTVGAGDSSLAGYILARRAGKDFAASLRQSVAYGSAAAALPGTQIPTPEQINIDQTIVFSL</sequence>
<dbReference type="GO" id="GO:0008443">
    <property type="term" value="F:phosphofructokinase activity"/>
    <property type="evidence" value="ECO:0007669"/>
    <property type="project" value="TreeGrafter"/>
</dbReference>
<proteinExistence type="inferred from homology"/>
<dbReference type="Pfam" id="PF00294">
    <property type="entry name" value="PfkB"/>
    <property type="match status" value="1"/>
</dbReference>